<proteinExistence type="predicted"/>
<sequence length="480" mass="56733">MNMEKRRIQVNDHEEIYHPKKRLHRSFEKDQERHSKKKSEDLDPDEYEVEAILDIRRDEVTGKRISDENTWEPQKNLNCPEKIKEYLIKNKDKISSKHLKSFDARGKHPKPIFTEEQFQKKLNELQNKISYKNRMPRPMSPRTKNMIKRYDDERERMIQQEKIEKEVREKEERDRKMWEELKSIKPRKYSQLKGSHQEDNDSDDSESYSPSAYYEKPNELNGTSDSYLITPSRDLNQTNNNHSTTSNPSSVDISYSAPTYVPSSFNNLELSELLSKIRHEELLKSLRDANINISAPNLSSVSISNQMEQEIGEALSEREGLVIESTQPMKFLWRIFEEDMKRSAEDRALYPLYTIFTVTAPLASSNSLDHESRELRKLDQVSFFLLDEWVGFLLPTRPSLCNQLRIPIPHEVFLLIGYRKYVFPVNFLVNWPTHMLSTFEDSKYTLIGKKFIENDNLLRFLNFLNANETFVNDPHLEIVM</sequence>
<feature type="non-terminal residue" evidence="1">
    <location>
        <position position="480"/>
    </location>
</feature>
<protein>
    <submittedName>
        <fullName evidence="1">16365_t:CDS:1</fullName>
    </submittedName>
</protein>
<dbReference type="Proteomes" id="UP000789525">
    <property type="component" value="Unassembled WGS sequence"/>
</dbReference>
<reference evidence="1" key="1">
    <citation type="submission" date="2021-06" db="EMBL/GenBank/DDBJ databases">
        <authorList>
            <person name="Kallberg Y."/>
            <person name="Tangrot J."/>
            <person name="Rosling A."/>
        </authorList>
    </citation>
    <scope>NUCLEOTIDE SEQUENCE</scope>
    <source>
        <strain evidence="1">CL356</strain>
    </source>
</reference>
<accession>A0ACA9LQX3</accession>
<evidence type="ECO:0000313" key="1">
    <source>
        <dbReference type="EMBL" id="CAG8540641.1"/>
    </source>
</evidence>
<keyword evidence="2" id="KW-1185">Reference proteome</keyword>
<name>A0ACA9LQX3_9GLOM</name>
<organism evidence="1 2">
    <name type="scientific">Acaulospora colombiana</name>
    <dbReference type="NCBI Taxonomy" id="27376"/>
    <lineage>
        <taxon>Eukaryota</taxon>
        <taxon>Fungi</taxon>
        <taxon>Fungi incertae sedis</taxon>
        <taxon>Mucoromycota</taxon>
        <taxon>Glomeromycotina</taxon>
        <taxon>Glomeromycetes</taxon>
        <taxon>Diversisporales</taxon>
        <taxon>Acaulosporaceae</taxon>
        <taxon>Acaulospora</taxon>
    </lineage>
</organism>
<evidence type="ECO:0000313" key="2">
    <source>
        <dbReference type="Proteomes" id="UP000789525"/>
    </source>
</evidence>
<gene>
    <name evidence="1" type="ORF">ACOLOM_LOCUS4462</name>
</gene>
<comment type="caution">
    <text evidence="1">The sequence shown here is derived from an EMBL/GenBank/DDBJ whole genome shotgun (WGS) entry which is preliminary data.</text>
</comment>
<dbReference type="EMBL" id="CAJVPT010007342">
    <property type="protein sequence ID" value="CAG8540641.1"/>
    <property type="molecule type" value="Genomic_DNA"/>
</dbReference>